<name>A0A4Q7ZDJ6_9ACTN</name>
<dbReference type="EMBL" id="SHKY01000001">
    <property type="protein sequence ID" value="RZU48718.1"/>
    <property type="molecule type" value="Genomic_DNA"/>
</dbReference>
<accession>A0A4Q7ZDJ6</accession>
<dbReference type="Proteomes" id="UP000292564">
    <property type="component" value="Unassembled WGS sequence"/>
</dbReference>
<organism evidence="2 3">
    <name type="scientific">Krasilnikovia cinnamomea</name>
    <dbReference type="NCBI Taxonomy" id="349313"/>
    <lineage>
        <taxon>Bacteria</taxon>
        <taxon>Bacillati</taxon>
        <taxon>Actinomycetota</taxon>
        <taxon>Actinomycetes</taxon>
        <taxon>Micromonosporales</taxon>
        <taxon>Micromonosporaceae</taxon>
        <taxon>Krasilnikovia</taxon>
    </lineage>
</organism>
<comment type="caution">
    <text evidence="2">The sequence shown here is derived from an EMBL/GenBank/DDBJ whole genome shotgun (WGS) entry which is preliminary data.</text>
</comment>
<feature type="transmembrane region" description="Helical" evidence="1">
    <location>
        <begin position="12"/>
        <end position="32"/>
    </location>
</feature>
<feature type="transmembrane region" description="Helical" evidence="1">
    <location>
        <begin position="38"/>
        <end position="59"/>
    </location>
</feature>
<keyword evidence="3" id="KW-1185">Reference proteome</keyword>
<evidence type="ECO:0000313" key="2">
    <source>
        <dbReference type="EMBL" id="RZU48718.1"/>
    </source>
</evidence>
<keyword evidence="1" id="KW-0812">Transmembrane</keyword>
<proteinExistence type="predicted"/>
<sequence length="100" mass="10839">MDHDERVNKLRVGALLALTSLPWALAATVAAAAGAPAWTVVTILVLAEVSFWIGVLLMGRATYQAARARGWRAVPGELWWMLRTGRSRTEAVRSGDPQAL</sequence>
<dbReference type="AlphaFoldDB" id="A0A4Q7ZDJ6"/>
<evidence type="ECO:0000256" key="1">
    <source>
        <dbReference type="SAM" id="Phobius"/>
    </source>
</evidence>
<evidence type="ECO:0000313" key="3">
    <source>
        <dbReference type="Proteomes" id="UP000292564"/>
    </source>
</evidence>
<protein>
    <submittedName>
        <fullName evidence="2">Uncharacterized protein</fullName>
    </submittedName>
</protein>
<keyword evidence="1" id="KW-0472">Membrane</keyword>
<reference evidence="2 3" key="1">
    <citation type="submission" date="2019-02" db="EMBL/GenBank/DDBJ databases">
        <title>Sequencing the genomes of 1000 actinobacteria strains.</title>
        <authorList>
            <person name="Klenk H.-P."/>
        </authorList>
    </citation>
    <scope>NUCLEOTIDE SEQUENCE [LARGE SCALE GENOMIC DNA]</scope>
    <source>
        <strain evidence="2 3">DSM 45162</strain>
    </source>
</reference>
<keyword evidence="1" id="KW-1133">Transmembrane helix</keyword>
<gene>
    <name evidence="2" type="ORF">EV385_0436</name>
</gene>